<dbReference type="Pfam" id="PF00550">
    <property type="entry name" value="PP-binding"/>
    <property type="match status" value="1"/>
</dbReference>
<evidence type="ECO:0000313" key="3">
    <source>
        <dbReference type="Proteomes" id="UP000260823"/>
    </source>
</evidence>
<dbReference type="Proteomes" id="UP000260823">
    <property type="component" value="Unassembled WGS sequence"/>
</dbReference>
<accession>A0A3E2NXS4</accession>
<proteinExistence type="predicted"/>
<dbReference type="OrthoDB" id="9811033at2"/>
<dbReference type="AlphaFoldDB" id="A0A3E2NXS4"/>
<dbReference type="Gene3D" id="1.10.1200.10">
    <property type="entry name" value="ACP-like"/>
    <property type="match status" value="1"/>
</dbReference>
<dbReference type="PROSITE" id="PS50075">
    <property type="entry name" value="CARRIER"/>
    <property type="match status" value="1"/>
</dbReference>
<dbReference type="SUPFAM" id="SSF47336">
    <property type="entry name" value="ACP-like"/>
    <property type="match status" value="1"/>
</dbReference>
<reference evidence="2 3" key="1">
    <citation type="submission" date="2018-08" db="EMBL/GenBank/DDBJ databases">
        <title>Mucilaginibacter terrae sp. nov., isolated from manganese diggings.</title>
        <authorList>
            <person name="Huang Y."/>
            <person name="Zhou Z."/>
        </authorList>
    </citation>
    <scope>NUCLEOTIDE SEQUENCE [LARGE SCALE GENOMIC DNA]</scope>
    <source>
        <strain evidence="2 3">ZH6</strain>
    </source>
</reference>
<sequence>MEKSEMLKKVNDIFIDTLDNEDIMLTYETTAKDVDDWDSLNHIQLVVAIERYFKIRFTSQEIQSWNNVGEMLDCISAKNV</sequence>
<evidence type="ECO:0000313" key="2">
    <source>
        <dbReference type="EMBL" id="RFZ85787.1"/>
    </source>
</evidence>
<dbReference type="InterPro" id="IPR036736">
    <property type="entry name" value="ACP-like_sf"/>
</dbReference>
<keyword evidence="3" id="KW-1185">Reference proteome</keyword>
<dbReference type="RefSeq" id="WP_117382684.1">
    <property type="nucleotide sequence ID" value="NZ_QWDE01000001.1"/>
</dbReference>
<protein>
    <submittedName>
        <fullName evidence="2">Acyl carrier protein</fullName>
    </submittedName>
</protein>
<name>A0A3E2NXS4_9SPHI</name>
<feature type="domain" description="Carrier" evidence="1">
    <location>
        <begin position="1"/>
        <end position="79"/>
    </location>
</feature>
<evidence type="ECO:0000259" key="1">
    <source>
        <dbReference type="PROSITE" id="PS50075"/>
    </source>
</evidence>
<gene>
    <name evidence="2" type="ORF">DYU05_09385</name>
</gene>
<dbReference type="InterPro" id="IPR009081">
    <property type="entry name" value="PP-bd_ACP"/>
</dbReference>
<comment type="caution">
    <text evidence="2">The sequence shown here is derived from an EMBL/GenBank/DDBJ whole genome shotgun (WGS) entry which is preliminary data.</text>
</comment>
<organism evidence="2 3">
    <name type="scientific">Mucilaginibacter terrenus</name>
    <dbReference type="NCBI Taxonomy" id="2482727"/>
    <lineage>
        <taxon>Bacteria</taxon>
        <taxon>Pseudomonadati</taxon>
        <taxon>Bacteroidota</taxon>
        <taxon>Sphingobacteriia</taxon>
        <taxon>Sphingobacteriales</taxon>
        <taxon>Sphingobacteriaceae</taxon>
        <taxon>Mucilaginibacter</taxon>
    </lineage>
</organism>
<dbReference type="EMBL" id="QWDE01000001">
    <property type="protein sequence ID" value="RFZ85787.1"/>
    <property type="molecule type" value="Genomic_DNA"/>
</dbReference>